<dbReference type="OrthoDB" id="9766816at2"/>
<dbReference type="InterPro" id="IPR036188">
    <property type="entry name" value="FAD/NAD-bd_sf"/>
</dbReference>
<name>A0A243W8M3_9BACT</name>
<gene>
    <name evidence="1" type="ORF">BXP70_21575</name>
</gene>
<reference evidence="1 2" key="1">
    <citation type="submission" date="2017-01" db="EMBL/GenBank/DDBJ databases">
        <title>A new Hymenobacter.</title>
        <authorList>
            <person name="Liang Y."/>
            <person name="Feng F."/>
        </authorList>
    </citation>
    <scope>NUCLEOTIDE SEQUENCE [LARGE SCALE GENOMIC DNA]</scope>
    <source>
        <strain evidence="1">MIMBbqt21</strain>
    </source>
</reference>
<dbReference type="Gene3D" id="3.30.9.10">
    <property type="entry name" value="D-Amino Acid Oxidase, subunit A, domain 2"/>
    <property type="match status" value="1"/>
</dbReference>
<comment type="caution">
    <text evidence="1">The sequence shown here is derived from an EMBL/GenBank/DDBJ whole genome shotgun (WGS) entry which is preliminary data.</text>
</comment>
<keyword evidence="2" id="KW-1185">Reference proteome</keyword>
<dbReference type="PANTHER" id="PTHR46865:SF2">
    <property type="entry name" value="MONOOXYGENASE"/>
    <property type="match status" value="1"/>
</dbReference>
<sequence length="151" mass="16781">MAFLREKTSYNYRDTEQQRNIIAKQFAEQSWGTDELLEEIKAAETPYVDKFCQIKIPSWTKGRVALVGDAGYCASPAAGIGASLAVIGAGAIADALEKHEGSFELAFQAYNQTLRPFIEEVQATALTMLSKYLIPRTEEGIRKRNAHETSF</sequence>
<dbReference type="InterPro" id="IPR051704">
    <property type="entry name" value="FAD_aromatic-hydroxylase"/>
</dbReference>
<dbReference type="Gene3D" id="3.50.50.60">
    <property type="entry name" value="FAD/NAD(P)-binding domain"/>
    <property type="match status" value="1"/>
</dbReference>
<dbReference type="PANTHER" id="PTHR46865">
    <property type="entry name" value="OXIDOREDUCTASE-RELATED"/>
    <property type="match status" value="1"/>
</dbReference>
<dbReference type="AlphaFoldDB" id="A0A243W8M3"/>
<dbReference type="Proteomes" id="UP000194873">
    <property type="component" value="Unassembled WGS sequence"/>
</dbReference>
<dbReference type="EMBL" id="MTSE01000015">
    <property type="protein sequence ID" value="OUJ71670.1"/>
    <property type="molecule type" value="Genomic_DNA"/>
</dbReference>
<accession>A0A243W8M3</accession>
<evidence type="ECO:0008006" key="3">
    <source>
        <dbReference type="Google" id="ProtNLM"/>
    </source>
</evidence>
<evidence type="ECO:0000313" key="2">
    <source>
        <dbReference type="Proteomes" id="UP000194873"/>
    </source>
</evidence>
<dbReference type="SUPFAM" id="SSF51905">
    <property type="entry name" value="FAD/NAD(P)-binding domain"/>
    <property type="match status" value="1"/>
</dbReference>
<organism evidence="1 2">
    <name type="scientific">Hymenobacter crusticola</name>
    <dbReference type="NCBI Taxonomy" id="1770526"/>
    <lineage>
        <taxon>Bacteria</taxon>
        <taxon>Pseudomonadati</taxon>
        <taxon>Bacteroidota</taxon>
        <taxon>Cytophagia</taxon>
        <taxon>Cytophagales</taxon>
        <taxon>Hymenobacteraceae</taxon>
        <taxon>Hymenobacter</taxon>
    </lineage>
</organism>
<proteinExistence type="predicted"/>
<dbReference type="RefSeq" id="WP_086596192.1">
    <property type="nucleotide sequence ID" value="NZ_MTSE01000015.1"/>
</dbReference>
<evidence type="ECO:0000313" key="1">
    <source>
        <dbReference type="EMBL" id="OUJ71670.1"/>
    </source>
</evidence>
<protein>
    <recommendedName>
        <fullName evidence="3">FAD-binding domain-containing protein</fullName>
    </recommendedName>
</protein>